<keyword evidence="2" id="KW-1185">Reference proteome</keyword>
<dbReference type="EMBL" id="AQFT01000028">
    <property type="protein sequence ID" value="EMZ35331.1"/>
    <property type="molecule type" value="Genomic_DNA"/>
</dbReference>
<evidence type="ECO:0000313" key="2">
    <source>
        <dbReference type="Proteomes" id="UP000012589"/>
    </source>
</evidence>
<evidence type="ECO:0000313" key="1">
    <source>
        <dbReference type="EMBL" id="EMZ35331.1"/>
    </source>
</evidence>
<dbReference type="HOGENOM" id="CLU_3309939_0_0_9"/>
<reference evidence="1 2" key="1">
    <citation type="journal article" date="2014" name="Genome Announc.">
        <title>Draft genome sequences of the altered schaedler flora, a defined bacterial community from gnotobiotic mice.</title>
        <authorList>
            <person name="Wannemuehler M.J."/>
            <person name="Overstreet A.M."/>
            <person name="Ward D.V."/>
            <person name="Phillips G.J."/>
        </authorList>
    </citation>
    <scope>NUCLEOTIDE SEQUENCE [LARGE SCALE GENOMIC DNA]</scope>
    <source>
        <strain evidence="1 2">ASF492</strain>
    </source>
</reference>
<dbReference type="AlphaFoldDB" id="N2B4G8"/>
<sequence>MEYQKTENMTFSERIKDMEMQTNETEDDILAYIKAQKGH</sequence>
<dbReference type="STRING" id="1235802.C823_00998"/>
<accession>N2B4G8</accession>
<dbReference type="Proteomes" id="UP000012589">
    <property type="component" value="Unassembled WGS sequence"/>
</dbReference>
<dbReference type="PATRIC" id="fig|1235802.3.peg.1072"/>
<name>N2B4G8_9FIRM</name>
<gene>
    <name evidence="1" type="ORF">C823_00998</name>
</gene>
<organism evidence="1 2">
    <name type="scientific">Eubacterium plexicaudatum ASF492</name>
    <dbReference type="NCBI Taxonomy" id="1235802"/>
    <lineage>
        <taxon>Bacteria</taxon>
        <taxon>Bacillati</taxon>
        <taxon>Bacillota</taxon>
        <taxon>Clostridia</taxon>
        <taxon>Eubacteriales</taxon>
        <taxon>Eubacteriaceae</taxon>
        <taxon>Eubacterium</taxon>
    </lineage>
</organism>
<protein>
    <submittedName>
        <fullName evidence="1">Uncharacterized protein</fullName>
    </submittedName>
</protein>
<proteinExistence type="predicted"/>
<comment type="caution">
    <text evidence="1">The sequence shown here is derived from an EMBL/GenBank/DDBJ whole genome shotgun (WGS) entry which is preliminary data.</text>
</comment>